<feature type="compositionally biased region" description="Basic and acidic residues" evidence="8">
    <location>
        <begin position="433"/>
        <end position="443"/>
    </location>
</feature>
<dbReference type="GO" id="GO:0003676">
    <property type="term" value="F:nucleic acid binding"/>
    <property type="evidence" value="ECO:0007669"/>
    <property type="project" value="InterPro"/>
</dbReference>
<evidence type="ECO:0000256" key="6">
    <source>
        <dbReference type="PROSITE-ProRule" id="PRU00552"/>
    </source>
</evidence>
<name>A0AA90ZUX9_9BACT</name>
<feature type="domain" description="Helicase ATP-binding" evidence="9">
    <location>
        <begin position="32"/>
        <end position="209"/>
    </location>
</feature>
<dbReference type="PANTHER" id="PTHR47959:SF13">
    <property type="entry name" value="ATP-DEPENDENT RNA HELICASE RHLE"/>
    <property type="match status" value="1"/>
</dbReference>
<dbReference type="Pfam" id="PF00270">
    <property type="entry name" value="DEAD"/>
    <property type="match status" value="1"/>
</dbReference>
<feature type="domain" description="Helicase C-terminal" evidence="10">
    <location>
        <begin position="235"/>
        <end position="379"/>
    </location>
</feature>
<keyword evidence="2 7" id="KW-0378">Hydrolase</keyword>
<keyword evidence="3 7" id="KW-0347">Helicase</keyword>
<dbReference type="PROSITE" id="PS51194">
    <property type="entry name" value="HELICASE_CTER"/>
    <property type="match status" value="1"/>
</dbReference>
<dbReference type="PROSITE" id="PS00039">
    <property type="entry name" value="DEAD_ATP_HELICASE"/>
    <property type="match status" value="1"/>
</dbReference>
<dbReference type="InterPro" id="IPR014001">
    <property type="entry name" value="Helicase_ATP-bd"/>
</dbReference>
<dbReference type="Proteomes" id="UP000421408">
    <property type="component" value="Unassembled WGS sequence"/>
</dbReference>
<dbReference type="SMART" id="SM00490">
    <property type="entry name" value="HELICc"/>
    <property type="match status" value="1"/>
</dbReference>
<dbReference type="InterPro" id="IPR001650">
    <property type="entry name" value="Helicase_C-like"/>
</dbReference>
<dbReference type="SUPFAM" id="SSF52540">
    <property type="entry name" value="P-loop containing nucleoside triphosphate hydrolases"/>
    <property type="match status" value="1"/>
</dbReference>
<evidence type="ECO:0000256" key="5">
    <source>
        <dbReference type="ARBA" id="ARBA00038437"/>
    </source>
</evidence>
<evidence type="ECO:0000256" key="2">
    <source>
        <dbReference type="ARBA" id="ARBA00022801"/>
    </source>
</evidence>
<evidence type="ECO:0000256" key="8">
    <source>
        <dbReference type="SAM" id="MobiDB-lite"/>
    </source>
</evidence>
<evidence type="ECO:0000259" key="10">
    <source>
        <dbReference type="PROSITE" id="PS51194"/>
    </source>
</evidence>
<proteinExistence type="inferred from homology"/>
<evidence type="ECO:0000259" key="9">
    <source>
        <dbReference type="PROSITE" id="PS51192"/>
    </source>
</evidence>
<dbReference type="InterPro" id="IPR011545">
    <property type="entry name" value="DEAD/DEAH_box_helicase_dom"/>
</dbReference>
<dbReference type="SMART" id="SM00487">
    <property type="entry name" value="DEXDc"/>
    <property type="match status" value="1"/>
</dbReference>
<dbReference type="CDD" id="cd00268">
    <property type="entry name" value="DEADc"/>
    <property type="match status" value="1"/>
</dbReference>
<dbReference type="CDD" id="cd18787">
    <property type="entry name" value="SF2_C_DEAD"/>
    <property type="match status" value="1"/>
</dbReference>
<organism evidence="12 13">
    <name type="scientific">Segatella copri</name>
    <dbReference type="NCBI Taxonomy" id="165179"/>
    <lineage>
        <taxon>Bacteria</taxon>
        <taxon>Pseudomonadati</taxon>
        <taxon>Bacteroidota</taxon>
        <taxon>Bacteroidia</taxon>
        <taxon>Bacteroidales</taxon>
        <taxon>Prevotellaceae</taxon>
        <taxon>Segatella</taxon>
    </lineage>
</organism>
<feature type="domain" description="DEAD-box RNA helicase Q" evidence="11">
    <location>
        <begin position="1"/>
        <end position="29"/>
    </location>
</feature>
<evidence type="ECO:0000256" key="3">
    <source>
        <dbReference type="ARBA" id="ARBA00022806"/>
    </source>
</evidence>
<dbReference type="GO" id="GO:0016787">
    <property type="term" value="F:hydrolase activity"/>
    <property type="evidence" value="ECO:0007669"/>
    <property type="project" value="UniProtKB-KW"/>
</dbReference>
<keyword evidence="1 7" id="KW-0547">Nucleotide-binding</keyword>
<sequence length="560" mass="62815">MYFDELDLNDNVLDALYDMRFDTCTPVQEKCIPEILEGHDVLGVAQTGTGKTAAYLLPVLSKLDDGGYPKDAINCVIMSPTRELAQQIDQAMQGFGYYLQGVSSVAVYGGNDGNRYDQELRSLRMGADVVIATPGRLISHISLGNVDLSKVSFFILDEADRMLDMGFSEDIKTIAAKLPKTCQTIMFSATMPEKIEELAKTLLKNPVEIKLAVSKPAEKIKQEAYVCYETQKMTIIKDIFKAGDLKRVIVFSGSKFKVKQLAASLQQIGVNCGAMHSDLEQAERDDVMFKFKSGQYDVLVATDIVARGIDIDDIEMVINYDVPHDTEDYVHRIGRTARANRDGRAITFVSEEDQYWFQQIEKFLEKVVDKMPLPEGCGEGPEYIKLNKPKKKGANGRNNRRGNGGNGEGGKNSAKNRRQKDRDQTSHKRKPNKPNERQEKAPRNNEQQPQQGNKQQNAKQQPQQGNRQQNAKQQNRKPAQPGEQPKNSNSQKRRNNSNNSNQQRPGNENNVRPGSNGRGRGVAQKKGDKPAARKHTPIVNPQKQENAVKKFIKRIFGFKK</sequence>
<dbReference type="PANTHER" id="PTHR47959">
    <property type="entry name" value="ATP-DEPENDENT RNA HELICASE RHLE-RELATED"/>
    <property type="match status" value="1"/>
</dbReference>
<evidence type="ECO:0000256" key="7">
    <source>
        <dbReference type="RuleBase" id="RU000492"/>
    </source>
</evidence>
<evidence type="ECO:0000256" key="1">
    <source>
        <dbReference type="ARBA" id="ARBA00022741"/>
    </source>
</evidence>
<dbReference type="InterPro" id="IPR044742">
    <property type="entry name" value="DEAD/DEAH_RhlB"/>
</dbReference>
<dbReference type="InterPro" id="IPR027417">
    <property type="entry name" value="P-loop_NTPase"/>
</dbReference>
<reference evidence="13" key="1">
    <citation type="submission" date="2019-09" db="EMBL/GenBank/DDBJ databases">
        <title>Distinct polysaccharide growth profiles of human intestinal Prevotella copri isolates.</title>
        <authorList>
            <person name="Fehlner-Peach H."/>
            <person name="Magnabosco C."/>
            <person name="Raghavan V."/>
            <person name="Scher J.U."/>
            <person name="Tett A."/>
            <person name="Cox L.M."/>
            <person name="Gottsegen C."/>
            <person name="Watters A."/>
            <person name="Wiltshire- Gordon J.D."/>
            <person name="Segata N."/>
            <person name="Bonneau R."/>
            <person name="Littman D.R."/>
        </authorList>
    </citation>
    <scope>NUCLEOTIDE SEQUENCE [LARGE SCALE GENOMIC DNA]</scope>
    <source>
        <strain evidence="13">iAA108</strain>
    </source>
</reference>
<dbReference type="PROSITE" id="PS51192">
    <property type="entry name" value="HELICASE_ATP_BIND_1"/>
    <property type="match status" value="1"/>
</dbReference>
<feature type="region of interest" description="Disordered" evidence="8">
    <location>
        <begin position="374"/>
        <end position="546"/>
    </location>
</feature>
<dbReference type="AlphaFoldDB" id="A0AA90ZUX9"/>
<evidence type="ECO:0000313" key="12">
    <source>
        <dbReference type="EMBL" id="MQN85095.1"/>
    </source>
</evidence>
<comment type="caution">
    <text evidence="12">The sequence shown here is derived from an EMBL/GenBank/DDBJ whole genome shotgun (WGS) entry which is preliminary data.</text>
</comment>
<evidence type="ECO:0000256" key="4">
    <source>
        <dbReference type="ARBA" id="ARBA00022840"/>
    </source>
</evidence>
<feature type="compositionally biased region" description="Basic residues" evidence="8">
    <location>
        <begin position="387"/>
        <end position="400"/>
    </location>
</feature>
<dbReference type="Gene3D" id="3.40.50.300">
    <property type="entry name" value="P-loop containing nucleotide triphosphate hydrolases"/>
    <property type="match status" value="2"/>
</dbReference>
<keyword evidence="4 7" id="KW-0067">ATP-binding</keyword>
<dbReference type="GO" id="GO:0005524">
    <property type="term" value="F:ATP binding"/>
    <property type="evidence" value="ECO:0007669"/>
    <property type="project" value="UniProtKB-KW"/>
</dbReference>
<dbReference type="RefSeq" id="WP_153119565.1">
    <property type="nucleotide sequence ID" value="NZ_VZCC01000105.1"/>
</dbReference>
<dbReference type="GO" id="GO:0003724">
    <property type="term" value="F:RNA helicase activity"/>
    <property type="evidence" value="ECO:0007669"/>
    <property type="project" value="InterPro"/>
</dbReference>
<evidence type="ECO:0000313" key="13">
    <source>
        <dbReference type="Proteomes" id="UP000421408"/>
    </source>
</evidence>
<feature type="short sequence motif" description="Q motif" evidence="6">
    <location>
        <begin position="1"/>
        <end position="29"/>
    </location>
</feature>
<gene>
    <name evidence="12" type="ORF">F7D74_14175</name>
</gene>
<dbReference type="Pfam" id="PF00271">
    <property type="entry name" value="Helicase_C"/>
    <property type="match status" value="1"/>
</dbReference>
<accession>A0AA90ZUX9</accession>
<comment type="similarity">
    <text evidence="5 7">Belongs to the DEAD box helicase family.</text>
</comment>
<dbReference type="InterPro" id="IPR000629">
    <property type="entry name" value="RNA-helicase_DEAD-box_CS"/>
</dbReference>
<evidence type="ECO:0000259" key="11">
    <source>
        <dbReference type="PROSITE" id="PS51195"/>
    </source>
</evidence>
<dbReference type="InterPro" id="IPR014014">
    <property type="entry name" value="RNA_helicase_DEAD_Q_motif"/>
</dbReference>
<dbReference type="PROSITE" id="PS51195">
    <property type="entry name" value="Q_MOTIF"/>
    <property type="match status" value="1"/>
</dbReference>
<dbReference type="GO" id="GO:0005829">
    <property type="term" value="C:cytosol"/>
    <property type="evidence" value="ECO:0007669"/>
    <property type="project" value="TreeGrafter"/>
</dbReference>
<dbReference type="EMBL" id="VZCC01000105">
    <property type="protein sequence ID" value="MQN85095.1"/>
    <property type="molecule type" value="Genomic_DNA"/>
</dbReference>
<protein>
    <submittedName>
        <fullName evidence="12">DEAD/DEAH box helicase</fullName>
    </submittedName>
</protein>
<dbReference type="InterPro" id="IPR050079">
    <property type="entry name" value="DEAD_box_RNA_helicase"/>
</dbReference>
<feature type="compositionally biased region" description="Low complexity" evidence="8">
    <location>
        <begin position="447"/>
        <end position="504"/>
    </location>
</feature>